<dbReference type="PANTHER" id="PTHR39662:SF1">
    <property type="entry name" value="DUF354 DOMAIN-CONTAINING PROTEIN"/>
    <property type="match status" value="1"/>
</dbReference>
<comment type="caution">
    <text evidence="1">The sequence shown here is derived from an EMBL/GenBank/DDBJ whole genome shotgun (WGS) entry which is preliminary data.</text>
</comment>
<dbReference type="InterPro" id="IPR007152">
    <property type="entry name" value="DUF354"/>
</dbReference>
<evidence type="ECO:0000313" key="1">
    <source>
        <dbReference type="EMBL" id="KPQ45030.1"/>
    </source>
</evidence>
<dbReference type="Pfam" id="PF04007">
    <property type="entry name" value="DUF354"/>
    <property type="match status" value="1"/>
</dbReference>
<proteinExistence type="predicted"/>
<reference evidence="1 2" key="1">
    <citation type="submission" date="2015-09" db="EMBL/GenBank/DDBJ databases">
        <title>A metagenomics-based metabolic model of nitrate-dependent anaerobic oxidation of methane by Methanoperedens-like archaea.</title>
        <authorList>
            <person name="Arshad A."/>
            <person name="Speth D.R."/>
            <person name="De Graaf R.M."/>
            <person name="Op Den Camp H.J."/>
            <person name="Jetten M.S."/>
            <person name="Welte C.U."/>
        </authorList>
    </citation>
    <scope>NUCLEOTIDE SEQUENCE [LARGE SCALE GENOMIC DNA]</scope>
</reference>
<sequence>MRILIGISHPKQVYMFKYFIKAMSARDHEVRVVLVEKEITGYLLEKFNIKYDLIGKNQPTLFKKILNLTMWEYYTLRIALEFRPDIFIGQALPHFAHVSALLKKPFIVFEDTEHVENLHKIVLPFTSAIVTSDCFGTDFGKKQVRFNGYFELAYLHPDHFRPDPSVLSKMNLSKGDVFFILRFVSWNAIHDVGQKRLSFEMKLKLIKELEKYGKVFISSETALPEDFEAYRITVGPEMMHDLLSYATLYIGEGGTMASEAAVLGTPAIYINNLRTGYIDEEEKKYGLIFSFSEVERSYDNILGTAIKLLEQEDIKGIWAKKRDNMLKDKIDVSKFMIEFVENFPDSSQN</sequence>
<dbReference type="EMBL" id="LKCM01000030">
    <property type="protein sequence ID" value="KPQ45030.1"/>
    <property type="molecule type" value="Genomic_DNA"/>
</dbReference>
<organism evidence="1 2">
    <name type="scientific">Candidatus Methanoperedens nitratireducens</name>
    <dbReference type="NCBI Taxonomy" id="1392998"/>
    <lineage>
        <taxon>Archaea</taxon>
        <taxon>Methanobacteriati</taxon>
        <taxon>Methanobacteriota</taxon>
        <taxon>Stenosarchaea group</taxon>
        <taxon>Methanomicrobia</taxon>
        <taxon>Methanosarcinales</taxon>
        <taxon>ANME-2 cluster</taxon>
        <taxon>Candidatus Methanoperedentaceae</taxon>
        <taxon>Candidatus Methanoperedens</taxon>
    </lineage>
</organism>
<dbReference type="SUPFAM" id="SSF53756">
    <property type="entry name" value="UDP-Glycosyltransferase/glycogen phosphorylase"/>
    <property type="match status" value="1"/>
</dbReference>
<name>A0A0P8ADR9_9EURY</name>
<dbReference type="Proteomes" id="UP000050360">
    <property type="component" value="Unassembled WGS sequence"/>
</dbReference>
<dbReference type="Gene3D" id="3.40.50.2000">
    <property type="entry name" value="Glycogen Phosphorylase B"/>
    <property type="match status" value="1"/>
</dbReference>
<evidence type="ECO:0000313" key="2">
    <source>
        <dbReference type="Proteomes" id="UP000050360"/>
    </source>
</evidence>
<protein>
    <recommendedName>
        <fullName evidence="3">DUF354 domain-containing protein</fullName>
    </recommendedName>
</protein>
<dbReference type="PIRSF" id="PIRSF005357">
    <property type="entry name" value="UCP005357"/>
    <property type="match status" value="1"/>
</dbReference>
<accession>A0A0P8ADR9</accession>
<gene>
    <name evidence="1" type="ORF">MPEBLZ_00355</name>
</gene>
<dbReference type="PANTHER" id="PTHR39662">
    <property type="entry name" value="DUF354 DOMAIN-CONTAINING PROTEIN-RELATED"/>
    <property type="match status" value="1"/>
</dbReference>
<dbReference type="AlphaFoldDB" id="A0A0P8ADR9"/>
<evidence type="ECO:0008006" key="3">
    <source>
        <dbReference type="Google" id="ProtNLM"/>
    </source>
</evidence>